<organism evidence="4 5">
    <name type="scientific">Candidatus Kerfeldbacteria bacterium CG08_land_8_20_14_0_20_40_16</name>
    <dbReference type="NCBI Taxonomy" id="2014244"/>
    <lineage>
        <taxon>Bacteria</taxon>
        <taxon>Candidatus Kerfeldiibacteriota</taxon>
    </lineage>
</organism>
<evidence type="ECO:0000256" key="2">
    <source>
        <dbReference type="SAM" id="Phobius"/>
    </source>
</evidence>
<comment type="similarity">
    <text evidence="1">Belongs to the bacterial sugar transferase family.</text>
</comment>
<dbReference type="InterPro" id="IPR003362">
    <property type="entry name" value="Bact_transf"/>
</dbReference>
<evidence type="ECO:0000256" key="1">
    <source>
        <dbReference type="ARBA" id="ARBA00006464"/>
    </source>
</evidence>
<protein>
    <recommendedName>
        <fullName evidence="3">Bacterial sugar transferase domain-containing protein</fullName>
    </recommendedName>
</protein>
<dbReference type="Pfam" id="PF02397">
    <property type="entry name" value="Bac_transf"/>
    <property type="match status" value="1"/>
</dbReference>
<keyword evidence="2" id="KW-0472">Membrane</keyword>
<feature type="domain" description="Bacterial sugar transferase" evidence="3">
    <location>
        <begin position="9"/>
        <end position="203"/>
    </location>
</feature>
<evidence type="ECO:0000313" key="5">
    <source>
        <dbReference type="Proteomes" id="UP000231542"/>
    </source>
</evidence>
<accession>A0A2H0YUY6</accession>
<dbReference type="GO" id="GO:0016780">
    <property type="term" value="F:phosphotransferase activity, for other substituted phosphate groups"/>
    <property type="evidence" value="ECO:0007669"/>
    <property type="project" value="TreeGrafter"/>
</dbReference>
<comment type="caution">
    <text evidence="4">The sequence shown here is derived from an EMBL/GenBank/DDBJ whole genome shotgun (WGS) entry which is preliminary data.</text>
</comment>
<keyword evidence="2" id="KW-1133">Transmembrane helix</keyword>
<dbReference type="Proteomes" id="UP000231542">
    <property type="component" value="Unassembled WGS sequence"/>
</dbReference>
<dbReference type="PANTHER" id="PTHR30576">
    <property type="entry name" value="COLANIC BIOSYNTHESIS UDP-GLUCOSE LIPID CARRIER TRANSFERASE"/>
    <property type="match status" value="1"/>
</dbReference>
<reference evidence="4 5" key="1">
    <citation type="submission" date="2017-09" db="EMBL/GenBank/DDBJ databases">
        <title>Depth-based differentiation of microbial function through sediment-hosted aquifers and enrichment of novel symbionts in the deep terrestrial subsurface.</title>
        <authorList>
            <person name="Probst A.J."/>
            <person name="Ladd B."/>
            <person name="Jarett J.K."/>
            <person name="Geller-Mcgrath D.E."/>
            <person name="Sieber C.M."/>
            <person name="Emerson J.B."/>
            <person name="Anantharaman K."/>
            <person name="Thomas B.C."/>
            <person name="Malmstrom R."/>
            <person name="Stieglmeier M."/>
            <person name="Klingl A."/>
            <person name="Woyke T."/>
            <person name="Ryan C.M."/>
            <person name="Banfield J.F."/>
        </authorList>
    </citation>
    <scope>NUCLEOTIDE SEQUENCE [LARGE SCALE GENOMIC DNA]</scope>
    <source>
        <strain evidence="4">CG08_land_8_20_14_0_20_40_16</strain>
    </source>
</reference>
<dbReference type="AlphaFoldDB" id="A0A2H0YUY6"/>
<feature type="transmembrane region" description="Helical" evidence="2">
    <location>
        <begin position="12"/>
        <end position="35"/>
    </location>
</feature>
<keyword evidence="2" id="KW-0812">Transmembrane</keyword>
<dbReference type="EMBL" id="PEXU01000049">
    <property type="protein sequence ID" value="PIS42297.1"/>
    <property type="molecule type" value="Genomic_DNA"/>
</dbReference>
<evidence type="ECO:0000259" key="3">
    <source>
        <dbReference type="Pfam" id="PF02397"/>
    </source>
</evidence>
<sequence length="232" mass="26881">MLSIQFIIKRLIDLIIALLLLVPAVLFSIVVGILIKMDSKGPALFMQRRLGKNNRIFTMYKFRTMHNDASEKRKELESKNEANGFLFKMGLDPRETSFGRKLRSTGLDELPQIINVLKGEMSLIGPRPLPVEDVDLDKLKQNPNLYHEWQIRKSVKPGITGLWQVSQSNHSFSEMLKLDEYYVEKYSIWKDIKIIAMTLRLMMRGLTSLFCVKKRNLNGNKQNNIKVEVVKE</sequence>
<evidence type="ECO:0000313" key="4">
    <source>
        <dbReference type="EMBL" id="PIS42297.1"/>
    </source>
</evidence>
<name>A0A2H0YUY6_9BACT</name>
<dbReference type="PANTHER" id="PTHR30576:SF10">
    <property type="entry name" value="SLL5057 PROTEIN"/>
    <property type="match status" value="1"/>
</dbReference>
<gene>
    <name evidence="4" type="ORF">COT24_04520</name>
</gene>
<proteinExistence type="inferred from homology"/>